<dbReference type="Proteomes" id="UP001152795">
    <property type="component" value="Unassembled WGS sequence"/>
</dbReference>
<evidence type="ECO:0000313" key="6">
    <source>
        <dbReference type="EMBL" id="CAB4019946.1"/>
    </source>
</evidence>
<keyword evidence="4" id="KW-0505">Motor protein</keyword>
<evidence type="ECO:0000256" key="5">
    <source>
        <dbReference type="PROSITE-ProRule" id="PRU00782"/>
    </source>
</evidence>
<evidence type="ECO:0000313" key="7">
    <source>
        <dbReference type="Proteomes" id="UP001152795"/>
    </source>
</evidence>
<feature type="non-terminal residue" evidence="6">
    <location>
        <position position="1"/>
    </location>
</feature>
<dbReference type="EMBL" id="CACRXK020010705">
    <property type="protein sequence ID" value="CAB4019946.1"/>
    <property type="molecule type" value="Genomic_DNA"/>
</dbReference>
<dbReference type="InterPro" id="IPR051567">
    <property type="entry name" value="Unconventional_Myosin_ATPase"/>
</dbReference>
<comment type="similarity">
    <text evidence="5">Belongs to the TRAFAC class myosin-kinesin ATPase superfamily. Myosin family.</text>
</comment>
<dbReference type="GO" id="GO:0003774">
    <property type="term" value="F:cytoskeletal motor activity"/>
    <property type="evidence" value="ECO:0007669"/>
    <property type="project" value="InterPro"/>
</dbReference>
<dbReference type="Gene3D" id="3.40.850.10">
    <property type="entry name" value="Kinesin motor domain"/>
    <property type="match status" value="1"/>
</dbReference>
<dbReference type="SMART" id="SM00242">
    <property type="entry name" value="MYSc"/>
    <property type="match status" value="1"/>
</dbReference>
<keyword evidence="5" id="KW-0009">Actin-binding</keyword>
<evidence type="ECO:0000256" key="3">
    <source>
        <dbReference type="ARBA" id="ARBA00023123"/>
    </source>
</evidence>
<dbReference type="Pfam" id="PF00063">
    <property type="entry name" value="Myosin_head"/>
    <property type="match status" value="1"/>
</dbReference>
<reference evidence="6" key="1">
    <citation type="submission" date="2020-04" db="EMBL/GenBank/DDBJ databases">
        <authorList>
            <person name="Alioto T."/>
            <person name="Alioto T."/>
            <person name="Gomez Garrido J."/>
        </authorList>
    </citation>
    <scope>NUCLEOTIDE SEQUENCE</scope>
    <source>
        <strain evidence="6">A484AB</strain>
    </source>
</reference>
<dbReference type="PROSITE" id="PS51456">
    <property type="entry name" value="MYOSIN_MOTOR"/>
    <property type="match status" value="1"/>
</dbReference>
<comment type="caution">
    <text evidence="6">The sequence shown here is derived from an EMBL/GenBank/DDBJ whole genome shotgun (WGS) entry which is preliminary data.</text>
</comment>
<sequence length="220" mass="24826">IIEATPLLESFGNAKTVKNDNSSRFGKYLELHFDKVGCICGAQISEYLLERSRIVGQAYGERNYHIFYEMLAGLPQEEKQKYSLKKAEDYAYLNQGKSCVIQGKNDVQDFCHLVAAMEVLRIKKDDQDGIFAILSTILHLGNVLFGIRQVDGQDAAFIQGDEETKMASELLGLKVNNLLRGLTHKVTEARGEQFMTPRSQEQAYKSRFGQCLYSTVVVKQ</sequence>
<evidence type="ECO:0000256" key="2">
    <source>
        <dbReference type="ARBA" id="ARBA00022840"/>
    </source>
</evidence>
<evidence type="ECO:0000256" key="1">
    <source>
        <dbReference type="ARBA" id="ARBA00022741"/>
    </source>
</evidence>
<dbReference type="PANTHER" id="PTHR22692">
    <property type="entry name" value="MYOSIN VII, XV"/>
    <property type="match status" value="1"/>
</dbReference>
<proteinExistence type="inferred from homology"/>
<dbReference type="InterPro" id="IPR001609">
    <property type="entry name" value="Myosin_head_motor_dom-like"/>
</dbReference>
<dbReference type="SUPFAM" id="SSF52540">
    <property type="entry name" value="P-loop containing nucleoside triphosphate hydrolases"/>
    <property type="match status" value="1"/>
</dbReference>
<gene>
    <name evidence="6" type="ORF">PACLA_8A009502</name>
</gene>
<name>A0A7D9J2D6_PARCT</name>
<keyword evidence="7" id="KW-1185">Reference proteome</keyword>
<keyword evidence="2" id="KW-0067">ATP-binding</keyword>
<accession>A0A7D9J2D6</accession>
<dbReference type="GO" id="GO:0005524">
    <property type="term" value="F:ATP binding"/>
    <property type="evidence" value="ECO:0007669"/>
    <property type="project" value="UniProtKB-KW"/>
</dbReference>
<dbReference type="AlphaFoldDB" id="A0A7D9J2D6"/>
<dbReference type="PANTHER" id="PTHR22692:SF26">
    <property type="entry name" value="SH3 DOMAIN-CONTAINING PROTEIN"/>
    <property type="match status" value="1"/>
</dbReference>
<dbReference type="InterPro" id="IPR036961">
    <property type="entry name" value="Kinesin_motor_dom_sf"/>
</dbReference>
<protein>
    <submittedName>
        <fullName evidence="6">Unconventional myosin-XV-like</fullName>
    </submittedName>
</protein>
<keyword evidence="1" id="KW-0547">Nucleotide-binding</keyword>
<dbReference type="OrthoDB" id="6108017at2759"/>
<keyword evidence="3 5" id="KW-0518">Myosin</keyword>
<dbReference type="GO" id="GO:0016459">
    <property type="term" value="C:myosin complex"/>
    <property type="evidence" value="ECO:0007669"/>
    <property type="project" value="UniProtKB-KW"/>
</dbReference>
<evidence type="ECO:0000256" key="4">
    <source>
        <dbReference type="ARBA" id="ARBA00023175"/>
    </source>
</evidence>
<dbReference type="InterPro" id="IPR027417">
    <property type="entry name" value="P-loop_NTPase"/>
</dbReference>
<comment type="caution">
    <text evidence="5">Lacks conserved residue(s) required for the propagation of feature annotation.</text>
</comment>
<organism evidence="6 7">
    <name type="scientific">Paramuricea clavata</name>
    <name type="common">Red gorgonian</name>
    <name type="synonym">Violescent sea-whip</name>
    <dbReference type="NCBI Taxonomy" id="317549"/>
    <lineage>
        <taxon>Eukaryota</taxon>
        <taxon>Metazoa</taxon>
        <taxon>Cnidaria</taxon>
        <taxon>Anthozoa</taxon>
        <taxon>Octocorallia</taxon>
        <taxon>Malacalcyonacea</taxon>
        <taxon>Plexauridae</taxon>
        <taxon>Paramuricea</taxon>
    </lineage>
</organism>
<dbReference type="GO" id="GO:0003779">
    <property type="term" value="F:actin binding"/>
    <property type="evidence" value="ECO:0007669"/>
    <property type="project" value="UniProtKB-KW"/>
</dbReference>